<dbReference type="OrthoDB" id="252570at2"/>
<evidence type="ECO:0000313" key="1">
    <source>
        <dbReference type="EMBL" id="KAA1259727.1"/>
    </source>
</evidence>
<gene>
    <name evidence="1" type="ORF">LF1_22640</name>
</gene>
<dbReference type="Proteomes" id="UP000322699">
    <property type="component" value="Unassembled WGS sequence"/>
</dbReference>
<evidence type="ECO:0000313" key="2">
    <source>
        <dbReference type="Proteomes" id="UP000322699"/>
    </source>
</evidence>
<sequence>MTDRVTALGFVVIAFLTESLTATSADLVHFDLPPTAAAVSDVDPAEVTISLRLSSMIQSPSMPRIDQWIVTCRPRGEGVTVVDYFPRTETGSDVSTPIQIKRSKEKSQSVGVHLDGTYPHIAGGTAAADRGEKNLESVQFDRTAPVQAVSAAGTIDRGRGVYFKLRWTATQVLEGEKLFQVTLRVPANWRGSLIDVSVRADRNEKKFGGLDQEIVTVGAANFVVATYRDGDLESQARAAELAEAEYELRNLAKTIDRQTSIRSLPQMLRHMVAKFDGDSKATDTHWVGRLISGRADPHLDKSINRLPMSLRVAALDYADCRDTFAELSRSHANAPDSNLDKNLDTRDQVLVAKPTLQTR</sequence>
<dbReference type="EMBL" id="VRLW01000001">
    <property type="protein sequence ID" value="KAA1259727.1"/>
    <property type="molecule type" value="Genomic_DNA"/>
</dbReference>
<keyword evidence="2" id="KW-1185">Reference proteome</keyword>
<accession>A0A5B1CEY8</accession>
<proteinExistence type="predicted"/>
<name>A0A5B1CEY8_9BACT</name>
<organism evidence="1 2">
    <name type="scientific">Rubripirellula obstinata</name>
    <dbReference type="NCBI Taxonomy" id="406547"/>
    <lineage>
        <taxon>Bacteria</taxon>
        <taxon>Pseudomonadati</taxon>
        <taxon>Planctomycetota</taxon>
        <taxon>Planctomycetia</taxon>
        <taxon>Pirellulales</taxon>
        <taxon>Pirellulaceae</taxon>
        <taxon>Rubripirellula</taxon>
    </lineage>
</organism>
<dbReference type="AlphaFoldDB" id="A0A5B1CEY8"/>
<comment type="caution">
    <text evidence="1">The sequence shown here is derived from an EMBL/GenBank/DDBJ whole genome shotgun (WGS) entry which is preliminary data.</text>
</comment>
<dbReference type="RefSeq" id="WP_149752731.1">
    <property type="nucleotide sequence ID" value="NZ_LWSK01000189.1"/>
</dbReference>
<protein>
    <submittedName>
        <fullName evidence="1">Uncharacterized protein</fullName>
    </submittedName>
</protein>
<reference evidence="1 2" key="1">
    <citation type="submission" date="2019-08" db="EMBL/GenBank/DDBJ databases">
        <title>Deep-cultivation of Planctomycetes and their phenomic and genomic characterization uncovers novel biology.</title>
        <authorList>
            <person name="Wiegand S."/>
            <person name="Jogler M."/>
            <person name="Boedeker C."/>
            <person name="Pinto D."/>
            <person name="Vollmers J."/>
            <person name="Rivas-Marin E."/>
            <person name="Kohn T."/>
            <person name="Peeters S.H."/>
            <person name="Heuer A."/>
            <person name="Rast P."/>
            <person name="Oberbeckmann S."/>
            <person name="Bunk B."/>
            <person name="Jeske O."/>
            <person name="Meyerdierks A."/>
            <person name="Storesund J.E."/>
            <person name="Kallscheuer N."/>
            <person name="Luecker S."/>
            <person name="Lage O.M."/>
            <person name="Pohl T."/>
            <person name="Merkel B.J."/>
            <person name="Hornburger P."/>
            <person name="Mueller R.-W."/>
            <person name="Bruemmer F."/>
            <person name="Labrenz M."/>
            <person name="Spormann A.M."/>
            <person name="Op Den Camp H."/>
            <person name="Overmann J."/>
            <person name="Amann R."/>
            <person name="Jetten M.S.M."/>
            <person name="Mascher T."/>
            <person name="Medema M.H."/>
            <person name="Devos D.P."/>
            <person name="Kaster A.-K."/>
            <person name="Ovreas L."/>
            <person name="Rohde M."/>
            <person name="Galperin M.Y."/>
            <person name="Jogler C."/>
        </authorList>
    </citation>
    <scope>NUCLEOTIDE SEQUENCE [LARGE SCALE GENOMIC DNA]</scope>
    <source>
        <strain evidence="1 2">LF1</strain>
    </source>
</reference>